<dbReference type="InterPro" id="IPR001100">
    <property type="entry name" value="Pyr_nuc-diS_OxRdtase"/>
</dbReference>
<dbReference type="Pfam" id="PF02852">
    <property type="entry name" value="Pyr_redox_dim"/>
    <property type="match status" value="1"/>
</dbReference>
<proteinExistence type="inferred from homology"/>
<evidence type="ECO:0000256" key="12">
    <source>
        <dbReference type="PIRSR" id="PIRSR000350-4"/>
    </source>
</evidence>
<feature type="domain" description="Pyridine nucleotide-disulphide oxidoreductase dimerisation" evidence="15">
    <location>
        <begin position="340"/>
        <end position="448"/>
    </location>
</feature>
<name>A0A285NHZ7_9HYPH</name>
<dbReference type="InterPro" id="IPR004099">
    <property type="entry name" value="Pyr_nucl-diS_OxRdtase_dimer"/>
</dbReference>
<protein>
    <recommendedName>
        <fullName evidence="14">Glutathione reductase</fullName>
        <shortName evidence="14">GRase</shortName>
        <ecNumber evidence="14">1.8.1.7</ecNumber>
    </recommendedName>
</protein>
<dbReference type="FunFam" id="3.50.50.60:FF:000051">
    <property type="entry name" value="Glutathione reductase"/>
    <property type="match status" value="1"/>
</dbReference>
<evidence type="ECO:0000256" key="5">
    <source>
        <dbReference type="ARBA" id="ARBA00022857"/>
    </source>
</evidence>
<evidence type="ECO:0000313" key="17">
    <source>
        <dbReference type="EMBL" id="SNZ07281.1"/>
    </source>
</evidence>
<dbReference type="PROSITE" id="PS00076">
    <property type="entry name" value="PYRIDINE_REDOX_1"/>
    <property type="match status" value="1"/>
</dbReference>
<dbReference type="EC" id="1.8.1.7" evidence="14"/>
<dbReference type="SUPFAM" id="SSF51905">
    <property type="entry name" value="FAD/NAD(P)-binding domain"/>
    <property type="match status" value="1"/>
</dbReference>
<dbReference type="InterPro" id="IPR046952">
    <property type="entry name" value="GSHR/TRXR-like"/>
</dbReference>
<evidence type="ECO:0000256" key="2">
    <source>
        <dbReference type="ARBA" id="ARBA00011738"/>
    </source>
</evidence>
<comment type="catalytic activity">
    <reaction evidence="9 14">
        <text>2 glutathione + NADP(+) = glutathione disulfide + NADPH + H(+)</text>
        <dbReference type="Rhea" id="RHEA:11740"/>
        <dbReference type="ChEBI" id="CHEBI:15378"/>
        <dbReference type="ChEBI" id="CHEBI:57783"/>
        <dbReference type="ChEBI" id="CHEBI:57925"/>
        <dbReference type="ChEBI" id="CHEBI:58297"/>
        <dbReference type="ChEBI" id="CHEBI:58349"/>
        <dbReference type="EC" id="1.8.1.7"/>
    </reaction>
</comment>
<evidence type="ECO:0000256" key="14">
    <source>
        <dbReference type="RuleBase" id="RU365040"/>
    </source>
</evidence>
<evidence type="ECO:0000256" key="6">
    <source>
        <dbReference type="ARBA" id="ARBA00023002"/>
    </source>
</evidence>
<dbReference type="Gene3D" id="3.50.50.60">
    <property type="entry name" value="FAD/NAD(P)-binding domain"/>
    <property type="match status" value="2"/>
</dbReference>
<dbReference type="Gene3D" id="3.30.390.30">
    <property type="match status" value="1"/>
</dbReference>
<evidence type="ECO:0000259" key="16">
    <source>
        <dbReference type="Pfam" id="PF07992"/>
    </source>
</evidence>
<reference evidence="17 18" key="1">
    <citation type="submission" date="2017-09" db="EMBL/GenBank/DDBJ databases">
        <authorList>
            <person name="Ehlers B."/>
            <person name="Leendertz F.H."/>
        </authorList>
    </citation>
    <scope>NUCLEOTIDE SEQUENCE [LARGE SCALE GENOMIC DNA]</scope>
    <source>
        <strain evidence="17 18">DSM 18289</strain>
    </source>
</reference>
<keyword evidence="6 13" id="KW-0560">Oxidoreductase</keyword>
<keyword evidence="4 11" id="KW-0274">FAD</keyword>
<feature type="active site" description="Proton acceptor" evidence="10">
    <location>
        <position position="438"/>
    </location>
</feature>
<evidence type="ECO:0000256" key="1">
    <source>
        <dbReference type="ARBA" id="ARBA00007532"/>
    </source>
</evidence>
<dbReference type="GO" id="GO:0045454">
    <property type="term" value="P:cell redox homeostasis"/>
    <property type="evidence" value="ECO:0007669"/>
    <property type="project" value="InterPro"/>
</dbReference>
<dbReference type="PANTHER" id="PTHR42737">
    <property type="entry name" value="GLUTATHIONE REDUCTASE"/>
    <property type="match status" value="1"/>
</dbReference>
<gene>
    <name evidence="17" type="ORF">SAMN06265368_0799</name>
</gene>
<evidence type="ECO:0000256" key="13">
    <source>
        <dbReference type="RuleBase" id="RU003691"/>
    </source>
</evidence>
<dbReference type="GO" id="GO:0004362">
    <property type="term" value="F:glutathione-disulfide reductase (NADPH) activity"/>
    <property type="evidence" value="ECO:0007669"/>
    <property type="project" value="UniProtKB-EC"/>
</dbReference>
<evidence type="ECO:0000256" key="8">
    <source>
        <dbReference type="ARBA" id="ARBA00023284"/>
    </source>
</evidence>
<dbReference type="PANTHER" id="PTHR42737:SF2">
    <property type="entry name" value="GLUTATHIONE REDUCTASE"/>
    <property type="match status" value="1"/>
</dbReference>
<dbReference type="InterPro" id="IPR023753">
    <property type="entry name" value="FAD/NAD-binding_dom"/>
</dbReference>
<feature type="binding site" evidence="11">
    <location>
        <position position="305"/>
    </location>
    <ligand>
        <name>NAD(+)</name>
        <dbReference type="ChEBI" id="CHEBI:57540"/>
    </ligand>
</feature>
<feature type="binding site" evidence="11">
    <location>
        <begin position="177"/>
        <end position="184"/>
    </location>
    <ligand>
        <name>NAD(+)</name>
        <dbReference type="ChEBI" id="CHEBI:57540"/>
    </ligand>
</feature>
<dbReference type="NCBIfam" id="NF004776">
    <property type="entry name" value="PRK06116.1"/>
    <property type="match status" value="1"/>
</dbReference>
<dbReference type="InterPro" id="IPR036188">
    <property type="entry name" value="FAD/NAD-bd_sf"/>
</dbReference>
<dbReference type="GO" id="GO:0050661">
    <property type="term" value="F:NADP binding"/>
    <property type="evidence" value="ECO:0007669"/>
    <property type="project" value="InterPro"/>
</dbReference>
<dbReference type="GO" id="GO:0006749">
    <property type="term" value="P:glutathione metabolic process"/>
    <property type="evidence" value="ECO:0007669"/>
    <property type="project" value="InterPro"/>
</dbReference>
<keyword evidence="18" id="KW-1185">Reference proteome</keyword>
<evidence type="ECO:0000256" key="3">
    <source>
        <dbReference type="ARBA" id="ARBA00022630"/>
    </source>
</evidence>
<dbReference type="Proteomes" id="UP000219439">
    <property type="component" value="Unassembled WGS sequence"/>
</dbReference>
<dbReference type="SUPFAM" id="SSF55424">
    <property type="entry name" value="FAD/NAD-linked reductases, dimerisation (C-terminal) domain"/>
    <property type="match status" value="1"/>
</dbReference>
<dbReference type="InterPro" id="IPR016156">
    <property type="entry name" value="FAD/NAD-linked_Rdtase_dimer_sf"/>
</dbReference>
<feature type="binding site" evidence="11">
    <location>
        <position position="52"/>
    </location>
    <ligand>
        <name>FAD</name>
        <dbReference type="ChEBI" id="CHEBI:57692"/>
    </ligand>
</feature>
<keyword evidence="11" id="KW-0547">Nucleotide-binding</keyword>
<feature type="disulfide bond" description="Redox-active" evidence="12">
    <location>
        <begin position="43"/>
        <end position="48"/>
    </location>
</feature>
<evidence type="ECO:0000256" key="7">
    <source>
        <dbReference type="ARBA" id="ARBA00023157"/>
    </source>
</evidence>
<dbReference type="EMBL" id="OBEL01000001">
    <property type="protein sequence ID" value="SNZ07281.1"/>
    <property type="molecule type" value="Genomic_DNA"/>
</dbReference>
<dbReference type="GO" id="GO:0034599">
    <property type="term" value="P:cellular response to oxidative stress"/>
    <property type="evidence" value="ECO:0007669"/>
    <property type="project" value="TreeGrafter"/>
</dbReference>
<sequence length="457" mass="50116">MSEFDYDLFVIGAGSGGVRAARMAATYGAKVAIAEEYRVGGTCVIRGCVPKKLMVYASKFAHDFKDATGFGWTVGETNFDWNTLIERKDKEIDRLNGLYMQNLERHKVEIIHSRAEIEAPHRVRLVGENRHVSARHILIATGGRPNFAADLPGAEHMITSNEVFHLEEKPERVVVVGGGYIALEFAGIFNGLGVDTTVLYRGEEILRGFDDDIRATLHEEMEKQGVKVICGDLIEAIDKGSEGLSIRTKEGRVLVADQVLSAIGRSPYTEGLGLDRVGVELDKTGAIKVDEYSRTNVDHVFAVGDVTNRVNLTPVAIREGAALVETLYNNNPTKIDYKDIPTAVFTQPEIGTVGLTQVQAEQSYDNLDIYMAKFRPMKNTLAGNDEKMLMKIIVDADSDRVVGCHILGPDSGEMSQLLGIAVKMGATKADFDATMAVHPTAAEELVTMKEPSTRIRK</sequence>
<dbReference type="PIRSF" id="PIRSF000350">
    <property type="entry name" value="Mercury_reductase_MerA"/>
    <property type="match status" value="1"/>
</dbReference>
<feature type="binding site" evidence="11">
    <location>
        <position position="264"/>
    </location>
    <ligand>
        <name>NAD(+)</name>
        <dbReference type="ChEBI" id="CHEBI:57540"/>
    </ligand>
</feature>
<evidence type="ECO:0000259" key="15">
    <source>
        <dbReference type="Pfam" id="PF02852"/>
    </source>
</evidence>
<accession>A0A285NHZ7</accession>
<dbReference type="GO" id="GO:0005829">
    <property type="term" value="C:cytosol"/>
    <property type="evidence" value="ECO:0007669"/>
    <property type="project" value="TreeGrafter"/>
</dbReference>
<dbReference type="GO" id="GO:0050660">
    <property type="term" value="F:flavin adenine dinucleotide binding"/>
    <property type="evidence" value="ECO:0007669"/>
    <property type="project" value="InterPro"/>
</dbReference>
<keyword evidence="11" id="KW-0520">NAD</keyword>
<dbReference type="InterPro" id="IPR006324">
    <property type="entry name" value="GSHR"/>
</dbReference>
<evidence type="ECO:0000313" key="18">
    <source>
        <dbReference type="Proteomes" id="UP000219439"/>
    </source>
</evidence>
<dbReference type="NCBIfam" id="TIGR01424">
    <property type="entry name" value="gluta_reduc_2"/>
    <property type="match status" value="1"/>
</dbReference>
<dbReference type="AlphaFoldDB" id="A0A285NHZ7"/>
<comment type="cofactor">
    <cofactor evidence="11">
        <name>FAD</name>
        <dbReference type="ChEBI" id="CHEBI:57692"/>
    </cofactor>
    <text evidence="11">Binds 1 FAD per subunit.</text>
</comment>
<evidence type="ECO:0000256" key="4">
    <source>
        <dbReference type="ARBA" id="ARBA00022827"/>
    </source>
</evidence>
<feature type="domain" description="FAD/NAD(P)-binding" evidence="16">
    <location>
        <begin position="6"/>
        <end position="320"/>
    </location>
</feature>
<dbReference type="RefSeq" id="WP_097152088.1">
    <property type="nucleotide sequence ID" value="NZ_OBEL01000001.1"/>
</dbReference>
<comment type="subunit">
    <text evidence="2">Homodimer.</text>
</comment>
<comment type="similarity">
    <text evidence="1 13">Belongs to the class-I pyridine nucleotide-disulfide oxidoreductase family.</text>
</comment>
<dbReference type="PRINTS" id="PR00368">
    <property type="entry name" value="FADPNR"/>
</dbReference>
<evidence type="ECO:0000256" key="11">
    <source>
        <dbReference type="PIRSR" id="PIRSR000350-3"/>
    </source>
</evidence>
<evidence type="ECO:0000256" key="9">
    <source>
        <dbReference type="ARBA" id="ARBA00049142"/>
    </source>
</evidence>
<dbReference type="PRINTS" id="PR00411">
    <property type="entry name" value="PNDRDTASEI"/>
</dbReference>
<dbReference type="OrthoDB" id="9776382at2"/>
<organism evidence="17 18">
    <name type="scientific">Cohaesibacter gelatinilyticus</name>
    <dbReference type="NCBI Taxonomy" id="372072"/>
    <lineage>
        <taxon>Bacteria</taxon>
        <taxon>Pseudomonadati</taxon>
        <taxon>Pseudomonadota</taxon>
        <taxon>Alphaproteobacteria</taxon>
        <taxon>Hyphomicrobiales</taxon>
        <taxon>Cohaesibacteraceae</taxon>
    </lineage>
</organism>
<keyword evidence="5 14" id="KW-0521">NADP</keyword>
<evidence type="ECO:0000256" key="10">
    <source>
        <dbReference type="PIRSR" id="PIRSR000350-2"/>
    </source>
</evidence>
<comment type="function">
    <text evidence="14">Catalyzes the reduction of glutathione disulfide (GSSG) to reduced glutathione (GSH).</text>
</comment>
<keyword evidence="3 13" id="KW-0285">Flavoprotein</keyword>
<keyword evidence="7" id="KW-1015">Disulfide bond</keyword>
<keyword evidence="8 13" id="KW-0676">Redox-active center</keyword>
<dbReference type="Pfam" id="PF07992">
    <property type="entry name" value="Pyr_redox_2"/>
    <property type="match status" value="1"/>
</dbReference>
<dbReference type="InterPro" id="IPR012999">
    <property type="entry name" value="Pyr_OxRdtase_I_AS"/>
</dbReference>